<dbReference type="PANTHER" id="PTHR47208">
    <property type="entry name" value="OS02G0174800 PROTEIN"/>
    <property type="match status" value="1"/>
</dbReference>
<dbReference type="PROSITE" id="PS51795">
    <property type="entry name" value="ZF_FLZ"/>
    <property type="match status" value="1"/>
</dbReference>
<keyword evidence="7" id="KW-1185">Reference proteome</keyword>
<evidence type="ECO:0000259" key="5">
    <source>
        <dbReference type="PROSITE" id="PS51795"/>
    </source>
</evidence>
<reference evidence="6" key="1">
    <citation type="submission" date="2017-07" db="EMBL/GenBank/DDBJ databases">
        <title>Taro Niue Genome Assembly and Annotation.</title>
        <authorList>
            <person name="Atibalentja N."/>
            <person name="Keating K."/>
            <person name="Fields C.J."/>
        </authorList>
    </citation>
    <scope>NUCLEOTIDE SEQUENCE</scope>
    <source>
        <strain evidence="6">Niue_2</strain>
        <tissue evidence="6">Leaf</tissue>
    </source>
</reference>
<dbReference type="Proteomes" id="UP000652761">
    <property type="component" value="Unassembled WGS sequence"/>
</dbReference>
<evidence type="ECO:0000313" key="7">
    <source>
        <dbReference type="Proteomes" id="UP000652761"/>
    </source>
</evidence>
<name>A0A843UHZ9_COLES</name>
<comment type="similarity">
    <text evidence="1">Belongs to the FLZ family.</text>
</comment>
<keyword evidence="2" id="KW-0479">Metal-binding</keyword>
<dbReference type="GO" id="GO:0046872">
    <property type="term" value="F:metal ion binding"/>
    <property type="evidence" value="ECO:0007669"/>
    <property type="project" value="UniProtKB-KW"/>
</dbReference>
<evidence type="ECO:0000256" key="3">
    <source>
        <dbReference type="PROSITE-ProRule" id="PRU01131"/>
    </source>
</evidence>
<dbReference type="InterPro" id="IPR007650">
    <property type="entry name" value="Zf-FLZ_dom"/>
</dbReference>
<feature type="region of interest" description="Disordered" evidence="4">
    <location>
        <begin position="26"/>
        <end position="48"/>
    </location>
</feature>
<accession>A0A843UHZ9</accession>
<feature type="compositionally biased region" description="Low complexity" evidence="4">
    <location>
        <begin position="26"/>
        <end position="35"/>
    </location>
</feature>
<sequence>MAVKCHKKRSGAARPASKLSLLVGQAGSFSSSSSGPGEGYTWSPTQRSPRSFTLDGAVGLGIVAAMNGIPSPAASQYGSATVTKTASAAPGRSAPIPIVAARPASAGVPRPQCWSEEEDMDELSESYTCVTTRVGGDAVRRRVYLDVDVDGPGDQWGSWFGLFSGSPPAGKPAPLPVADFLSRCFRCSKRLHGLDVFMYG</sequence>
<organism evidence="6 7">
    <name type="scientific">Colocasia esculenta</name>
    <name type="common">Wild taro</name>
    <name type="synonym">Arum esculentum</name>
    <dbReference type="NCBI Taxonomy" id="4460"/>
    <lineage>
        <taxon>Eukaryota</taxon>
        <taxon>Viridiplantae</taxon>
        <taxon>Streptophyta</taxon>
        <taxon>Embryophyta</taxon>
        <taxon>Tracheophyta</taxon>
        <taxon>Spermatophyta</taxon>
        <taxon>Magnoliopsida</taxon>
        <taxon>Liliopsida</taxon>
        <taxon>Araceae</taxon>
        <taxon>Aroideae</taxon>
        <taxon>Colocasieae</taxon>
        <taxon>Colocasia</taxon>
    </lineage>
</organism>
<evidence type="ECO:0000256" key="4">
    <source>
        <dbReference type="SAM" id="MobiDB-lite"/>
    </source>
</evidence>
<feature type="domain" description="FLZ-type" evidence="5">
    <location>
        <begin position="179"/>
        <end position="200"/>
    </location>
</feature>
<dbReference type="InterPro" id="IPR044604">
    <property type="entry name" value="FLZ12/13/14"/>
</dbReference>
<comment type="caution">
    <text evidence="6">The sequence shown here is derived from an EMBL/GenBank/DDBJ whole genome shotgun (WGS) entry which is preliminary data.</text>
</comment>
<dbReference type="EMBL" id="NMUH01000838">
    <property type="protein sequence ID" value="MQL85612.1"/>
    <property type="molecule type" value="Genomic_DNA"/>
</dbReference>
<gene>
    <name evidence="6" type="ORF">Taro_018130</name>
</gene>
<evidence type="ECO:0000256" key="1">
    <source>
        <dbReference type="ARBA" id="ARBA00009374"/>
    </source>
</evidence>
<dbReference type="Pfam" id="PF04570">
    <property type="entry name" value="zf-FLZ"/>
    <property type="match status" value="1"/>
</dbReference>
<evidence type="ECO:0000313" key="6">
    <source>
        <dbReference type="EMBL" id="MQL85612.1"/>
    </source>
</evidence>
<dbReference type="OrthoDB" id="828272at2759"/>
<dbReference type="PANTHER" id="PTHR47208:SF1">
    <property type="entry name" value="OS02G0174800 PROTEIN"/>
    <property type="match status" value="1"/>
</dbReference>
<proteinExistence type="inferred from homology"/>
<protein>
    <recommendedName>
        <fullName evidence="5">FLZ-type domain-containing protein</fullName>
    </recommendedName>
</protein>
<evidence type="ECO:0000256" key="2">
    <source>
        <dbReference type="ARBA" id="ARBA00022723"/>
    </source>
</evidence>
<feature type="zinc finger region" description="FLZ-type" evidence="3">
    <location>
        <begin position="179"/>
        <end position="200"/>
    </location>
</feature>
<dbReference type="AlphaFoldDB" id="A0A843UHZ9"/>